<name>A0AAV8ZF35_9CUCU</name>
<dbReference type="PANTHER" id="PTHR37161">
    <property type="entry name" value="HDC10475"/>
    <property type="match status" value="1"/>
</dbReference>
<accession>A0AAV8ZF35</accession>
<proteinExistence type="predicted"/>
<dbReference type="Pfam" id="PF05335">
    <property type="entry name" value="DUF745"/>
    <property type="match status" value="1"/>
</dbReference>
<comment type="caution">
    <text evidence="3">The sequence shown here is derived from an EMBL/GenBank/DDBJ whole genome shotgun (WGS) entry which is preliminary data.</text>
</comment>
<keyword evidence="2" id="KW-0732">Signal</keyword>
<feature type="coiled-coil region" evidence="1">
    <location>
        <begin position="121"/>
        <end position="162"/>
    </location>
</feature>
<evidence type="ECO:0000256" key="1">
    <source>
        <dbReference type="SAM" id="Coils"/>
    </source>
</evidence>
<dbReference type="AlphaFoldDB" id="A0AAV8ZF35"/>
<dbReference type="EMBL" id="JAPWTK010000001">
    <property type="protein sequence ID" value="KAJ8963129.1"/>
    <property type="molecule type" value="Genomic_DNA"/>
</dbReference>
<protein>
    <submittedName>
        <fullName evidence="3">Uncharacterized protein</fullName>
    </submittedName>
</protein>
<feature type="signal peptide" evidence="2">
    <location>
        <begin position="1"/>
        <end position="17"/>
    </location>
</feature>
<feature type="chain" id="PRO_5043866214" evidence="2">
    <location>
        <begin position="18"/>
        <end position="265"/>
    </location>
</feature>
<dbReference type="Proteomes" id="UP001162162">
    <property type="component" value="Unassembled WGS sequence"/>
</dbReference>
<dbReference type="PANTHER" id="PTHR37161:SF3">
    <property type="entry name" value="HDC10475"/>
    <property type="match status" value="1"/>
</dbReference>
<keyword evidence="1" id="KW-0175">Coiled coil</keyword>
<evidence type="ECO:0000313" key="4">
    <source>
        <dbReference type="Proteomes" id="UP001162162"/>
    </source>
</evidence>
<evidence type="ECO:0000313" key="3">
    <source>
        <dbReference type="EMBL" id="KAJ8963129.1"/>
    </source>
</evidence>
<gene>
    <name evidence="3" type="ORF">NQ318_018594</name>
</gene>
<dbReference type="InterPro" id="IPR007999">
    <property type="entry name" value="DUF745"/>
</dbReference>
<keyword evidence="4" id="KW-1185">Reference proteome</keyword>
<evidence type="ECO:0000256" key="2">
    <source>
        <dbReference type="SAM" id="SignalP"/>
    </source>
</evidence>
<organism evidence="3 4">
    <name type="scientific">Aromia moschata</name>
    <dbReference type="NCBI Taxonomy" id="1265417"/>
    <lineage>
        <taxon>Eukaryota</taxon>
        <taxon>Metazoa</taxon>
        <taxon>Ecdysozoa</taxon>
        <taxon>Arthropoda</taxon>
        <taxon>Hexapoda</taxon>
        <taxon>Insecta</taxon>
        <taxon>Pterygota</taxon>
        <taxon>Neoptera</taxon>
        <taxon>Endopterygota</taxon>
        <taxon>Coleoptera</taxon>
        <taxon>Polyphaga</taxon>
        <taxon>Cucujiformia</taxon>
        <taxon>Chrysomeloidea</taxon>
        <taxon>Cerambycidae</taxon>
        <taxon>Cerambycinae</taxon>
        <taxon>Callichromatini</taxon>
        <taxon>Aromia</taxon>
    </lineage>
</organism>
<reference evidence="3" key="1">
    <citation type="journal article" date="2023" name="Insect Mol. Biol.">
        <title>Genome sequencing provides insights into the evolution of gene families encoding plant cell wall-degrading enzymes in longhorned beetles.</title>
        <authorList>
            <person name="Shin N.R."/>
            <person name="Okamura Y."/>
            <person name="Kirsch R."/>
            <person name="Pauchet Y."/>
        </authorList>
    </citation>
    <scope>NUCLEOTIDE SEQUENCE</scope>
    <source>
        <strain evidence="3">AMC_N1</strain>
    </source>
</reference>
<sequence length="265" mass="26974">MFRFFVIAVCALGCASAGVPKQQLKIVVPEQQAQASSIHELSGYEASGYGGSLGHDDGKSSNGAELTSLAHSSAVQANNAVQNQQTAGSQAAFGVANSFASAAIGAAQTAQAALVGKQAIVQNLKRSLIDAQHQLQGEIRQYQQIEAVALAAREAAQQAQEQATALAAALSTAQSGSQRSEQAYVEAANAAASQQSMVTEAKQRVAHLLSQIDTAVEELQDTEYSAAKAAESAQVAQSNAAAAGAAVAASNIKGIGSSSGHGHHY</sequence>